<keyword evidence="2" id="KW-0812">Transmembrane</keyword>
<keyword evidence="2" id="KW-0472">Membrane</keyword>
<feature type="transmembrane region" description="Helical" evidence="2">
    <location>
        <begin position="17"/>
        <end position="37"/>
    </location>
</feature>
<proteinExistence type="predicted"/>
<evidence type="ECO:0000313" key="6">
    <source>
        <dbReference type="Proteomes" id="UP000092668"/>
    </source>
</evidence>
<dbReference type="GO" id="GO:0005576">
    <property type="term" value="C:extracellular region"/>
    <property type="evidence" value="ECO:0007669"/>
    <property type="project" value="TreeGrafter"/>
</dbReference>
<dbReference type="OrthoDB" id="4571090at2"/>
<dbReference type="PANTHER" id="PTHR33371">
    <property type="entry name" value="INTERMEMBRANE PHOSPHOLIPID TRANSPORT SYSTEM BINDING PROTEIN MLAD-RELATED"/>
    <property type="match status" value="1"/>
</dbReference>
<dbReference type="PANTHER" id="PTHR33371:SF19">
    <property type="entry name" value="MCE-FAMILY PROTEIN MCE4A"/>
    <property type="match status" value="1"/>
</dbReference>
<dbReference type="Proteomes" id="UP000092668">
    <property type="component" value="Unassembled WGS sequence"/>
</dbReference>
<dbReference type="AlphaFoldDB" id="A0A1B8SI11"/>
<organism evidence="5 6">
    <name type="scientific">Mycolicibacter kumamotonensis</name>
    <dbReference type="NCBI Taxonomy" id="354243"/>
    <lineage>
        <taxon>Bacteria</taxon>
        <taxon>Bacillati</taxon>
        <taxon>Actinomycetota</taxon>
        <taxon>Actinomycetes</taxon>
        <taxon>Mycobacteriales</taxon>
        <taxon>Mycobacteriaceae</taxon>
        <taxon>Mycolicibacter</taxon>
    </lineage>
</organism>
<protein>
    <submittedName>
        <fullName evidence="5">Mammalian cell entry protein</fullName>
    </submittedName>
</protein>
<sequence>MPNPFDTNPRGPSLRKLTIVGLCFAVVAAGISVAMIAKSQGKFDNLVQVNVELINIGDGLPARSDVKFRTVLVGSVSDVTPSQHGRPNVVHVDLKPEYAAMIPDTVTARVIPTNIFAVSAVQLVDNGPGSGTLRRGSLIREDVSLPTVLFQNVLAKLRELLAAVGHKPDIDKVGVIAALGEATHGRGGQLTDAGHQLTKILAELNSVVSPDDTTPSTLAALTTAADGLRTTSPDLFDALDSAIQPMRTFSEKRRQLTDLLSAGLTTTASLGDAFEHQTDRLITIGTELTPVLGVLADHADEFHGVSSRMQVLANKFYDEAWNPETNLFTIKAVVSFTPSRSYVRADCPRYGELEGPSCRTAPEVSTAPDLMPSLGSMGVTLPPYVTENRPNVTPPRHSMPDDPQGPPAPPPPPRVVPPLPPGAAQLPDPGPAPDGVQPQALIGGNVGPVGSRYENDQLSRIIGESATTATHLLLGPVARGMTVSVTPDIGGER</sequence>
<feature type="region of interest" description="Disordered" evidence="1">
    <location>
        <begin position="355"/>
        <end position="448"/>
    </location>
</feature>
<evidence type="ECO:0000259" key="3">
    <source>
        <dbReference type="Pfam" id="PF02470"/>
    </source>
</evidence>
<keyword evidence="6" id="KW-1185">Reference proteome</keyword>
<dbReference type="EMBL" id="LFOE01000007">
    <property type="protein sequence ID" value="OBY32372.1"/>
    <property type="molecule type" value="Genomic_DNA"/>
</dbReference>
<dbReference type="Pfam" id="PF02470">
    <property type="entry name" value="MlaD"/>
    <property type="match status" value="1"/>
</dbReference>
<dbReference type="Pfam" id="PF11887">
    <property type="entry name" value="Mce4_CUP1"/>
    <property type="match status" value="1"/>
</dbReference>
<evidence type="ECO:0000259" key="4">
    <source>
        <dbReference type="Pfam" id="PF11887"/>
    </source>
</evidence>
<feature type="domain" description="Mce/MlaD" evidence="3">
    <location>
        <begin position="49"/>
        <end position="124"/>
    </location>
</feature>
<dbReference type="PATRIC" id="fig|354243.3.peg.1603"/>
<dbReference type="InterPro" id="IPR052336">
    <property type="entry name" value="MlaD_Phospholipid_Transporter"/>
</dbReference>
<dbReference type="InterPro" id="IPR003399">
    <property type="entry name" value="Mce/MlaD"/>
</dbReference>
<evidence type="ECO:0000256" key="1">
    <source>
        <dbReference type="SAM" id="MobiDB-lite"/>
    </source>
</evidence>
<reference evidence="5 6" key="1">
    <citation type="submission" date="2015-06" db="EMBL/GenBank/DDBJ databases">
        <title>Genome sequence of Mycobacterium kumamotonense strain Roo.</title>
        <authorList>
            <person name="Greninger A.L."/>
            <person name="Cunningham G."/>
            <person name="Miller S."/>
        </authorList>
    </citation>
    <scope>NUCLEOTIDE SEQUENCE [LARGE SCALE GENOMIC DNA]</scope>
    <source>
        <strain evidence="5 6">Roo</strain>
    </source>
</reference>
<dbReference type="GO" id="GO:0051701">
    <property type="term" value="P:biological process involved in interaction with host"/>
    <property type="evidence" value="ECO:0007669"/>
    <property type="project" value="TreeGrafter"/>
</dbReference>
<accession>A0A1B8SI11</accession>
<dbReference type="RefSeq" id="WP_065287715.1">
    <property type="nucleotide sequence ID" value="NZ_LFOE01000007.1"/>
</dbReference>
<evidence type="ECO:0000313" key="5">
    <source>
        <dbReference type="EMBL" id="OBY32372.1"/>
    </source>
</evidence>
<feature type="compositionally biased region" description="Pro residues" evidence="1">
    <location>
        <begin position="403"/>
        <end position="421"/>
    </location>
</feature>
<evidence type="ECO:0000256" key="2">
    <source>
        <dbReference type="SAM" id="Phobius"/>
    </source>
</evidence>
<feature type="domain" description="Mammalian cell entry C-terminal" evidence="4">
    <location>
        <begin position="132"/>
        <end position="356"/>
    </location>
</feature>
<keyword evidence="2" id="KW-1133">Transmembrane helix</keyword>
<gene>
    <name evidence="5" type="ORF">ACT18_07700</name>
</gene>
<name>A0A1B8SI11_9MYCO</name>
<comment type="caution">
    <text evidence="5">The sequence shown here is derived from an EMBL/GenBank/DDBJ whole genome shotgun (WGS) entry which is preliminary data.</text>
</comment>
<dbReference type="InterPro" id="IPR024516">
    <property type="entry name" value="Mce_C"/>
</dbReference>